<dbReference type="AlphaFoldDB" id="A0A397JE08"/>
<comment type="caution">
    <text evidence="1">The sequence shown here is derived from an EMBL/GenBank/DDBJ whole genome shotgun (WGS) entry which is preliminary data.</text>
</comment>
<protein>
    <submittedName>
        <fullName evidence="1">Uncharacterized protein</fullName>
    </submittedName>
</protein>
<dbReference type="OrthoDB" id="448649at2759"/>
<name>A0A397JE08_9GLOM</name>
<reference evidence="1 2" key="1">
    <citation type="submission" date="2018-08" db="EMBL/GenBank/DDBJ databases">
        <title>Genome and evolution of the arbuscular mycorrhizal fungus Diversispora epigaea (formerly Glomus versiforme) and its bacterial endosymbionts.</title>
        <authorList>
            <person name="Sun X."/>
            <person name="Fei Z."/>
            <person name="Harrison M."/>
        </authorList>
    </citation>
    <scope>NUCLEOTIDE SEQUENCE [LARGE SCALE GENOMIC DNA]</scope>
    <source>
        <strain evidence="1 2">IT104</strain>
    </source>
</reference>
<accession>A0A397JE08</accession>
<dbReference type="Proteomes" id="UP000266861">
    <property type="component" value="Unassembled WGS sequence"/>
</dbReference>
<keyword evidence="2" id="KW-1185">Reference proteome</keyword>
<sequence length="110" mass="12796">MQVHHEKLANIICTNLNNVNILCAIYTTRELFFSDVVGSWRELFQFTLLDNIDGDDIIIKKSQELDIDTKEKMLRGASMMREHCPFRGSAQNMFNAWSLEQADLGLFRRL</sequence>
<organism evidence="1 2">
    <name type="scientific">Diversispora epigaea</name>
    <dbReference type="NCBI Taxonomy" id="1348612"/>
    <lineage>
        <taxon>Eukaryota</taxon>
        <taxon>Fungi</taxon>
        <taxon>Fungi incertae sedis</taxon>
        <taxon>Mucoromycota</taxon>
        <taxon>Glomeromycotina</taxon>
        <taxon>Glomeromycetes</taxon>
        <taxon>Diversisporales</taxon>
        <taxon>Diversisporaceae</taxon>
        <taxon>Diversispora</taxon>
    </lineage>
</organism>
<dbReference type="EMBL" id="PQFF01000049">
    <property type="protein sequence ID" value="RHZ86281.1"/>
    <property type="molecule type" value="Genomic_DNA"/>
</dbReference>
<proteinExistence type="predicted"/>
<evidence type="ECO:0000313" key="1">
    <source>
        <dbReference type="EMBL" id="RHZ86281.1"/>
    </source>
</evidence>
<gene>
    <name evidence="1" type="ORF">Glove_52g152</name>
</gene>
<evidence type="ECO:0000313" key="2">
    <source>
        <dbReference type="Proteomes" id="UP000266861"/>
    </source>
</evidence>